<dbReference type="OrthoDB" id="1433105at2759"/>
<dbReference type="InterPro" id="IPR050951">
    <property type="entry name" value="Retrovirus_Pol_polyprotein"/>
</dbReference>
<dbReference type="GO" id="GO:0015074">
    <property type="term" value="P:DNA integration"/>
    <property type="evidence" value="ECO:0007669"/>
    <property type="project" value="InterPro"/>
</dbReference>
<dbReference type="InterPro" id="IPR012337">
    <property type="entry name" value="RNaseH-like_sf"/>
</dbReference>
<evidence type="ECO:0000259" key="2">
    <source>
        <dbReference type="PROSITE" id="PS50994"/>
    </source>
</evidence>
<dbReference type="PANTHER" id="PTHR37984:SF5">
    <property type="entry name" value="PROTEIN NYNRIN-LIKE"/>
    <property type="match status" value="1"/>
</dbReference>
<dbReference type="PROSITE" id="PS50994">
    <property type="entry name" value="INTEGRASE"/>
    <property type="match status" value="1"/>
</dbReference>
<evidence type="ECO:0000313" key="4">
    <source>
        <dbReference type="Proteomes" id="UP000075714"/>
    </source>
</evidence>
<feature type="domain" description="Integrase catalytic" evidence="2">
    <location>
        <begin position="182"/>
        <end position="262"/>
    </location>
</feature>
<dbReference type="SUPFAM" id="SSF53098">
    <property type="entry name" value="Ribonuclease H-like"/>
    <property type="match status" value="1"/>
</dbReference>
<protein>
    <recommendedName>
        <fullName evidence="2">Integrase catalytic domain-containing protein</fullName>
    </recommendedName>
</protein>
<dbReference type="PANTHER" id="PTHR37984">
    <property type="entry name" value="PROTEIN CBG26694"/>
    <property type="match status" value="1"/>
</dbReference>
<keyword evidence="4" id="KW-1185">Reference proteome</keyword>
<sequence>MTVGVPTTEHPRLKRRLGWLRASLASYLQQLKGRAIDVPWGPLPADEPVTEGHLVATGDRDPLQWLVVGNLDATGAAACLRHPSPHGPALTEASPDSSAEGGPDEYLASESPAAFVTVALQHNQCDMSWHTSLVAKVADAQEQAQGNGHWWQGMSRDVEYVVNRCTLCDRANSSGNVVPSQLHSLPLRGPFYRWHVDLAGDLTPTPEGYRYVLVCVEAWTKHVEMIPLRTKGSQEVANAFLANVLARFSAPAEVVSDGKRCG</sequence>
<dbReference type="InterPro" id="IPR036397">
    <property type="entry name" value="RNaseH_sf"/>
</dbReference>
<dbReference type="STRING" id="33097.A0A150G4K1"/>
<organism evidence="3 4">
    <name type="scientific">Gonium pectorale</name>
    <name type="common">Green alga</name>
    <dbReference type="NCBI Taxonomy" id="33097"/>
    <lineage>
        <taxon>Eukaryota</taxon>
        <taxon>Viridiplantae</taxon>
        <taxon>Chlorophyta</taxon>
        <taxon>core chlorophytes</taxon>
        <taxon>Chlorophyceae</taxon>
        <taxon>CS clade</taxon>
        <taxon>Chlamydomonadales</taxon>
        <taxon>Volvocaceae</taxon>
        <taxon>Gonium</taxon>
    </lineage>
</organism>
<feature type="region of interest" description="Disordered" evidence="1">
    <location>
        <begin position="79"/>
        <end position="106"/>
    </location>
</feature>
<dbReference type="AlphaFoldDB" id="A0A150G4K1"/>
<comment type="caution">
    <text evidence="3">The sequence shown here is derived from an EMBL/GenBank/DDBJ whole genome shotgun (WGS) entry which is preliminary data.</text>
</comment>
<evidence type="ECO:0000313" key="3">
    <source>
        <dbReference type="EMBL" id="KXZ44748.1"/>
    </source>
</evidence>
<name>A0A150G4K1_GONPE</name>
<dbReference type="EMBL" id="LSYV01000064">
    <property type="protein sequence ID" value="KXZ44748.1"/>
    <property type="molecule type" value="Genomic_DNA"/>
</dbReference>
<dbReference type="Gene3D" id="3.30.420.10">
    <property type="entry name" value="Ribonuclease H-like superfamily/Ribonuclease H"/>
    <property type="match status" value="1"/>
</dbReference>
<dbReference type="InterPro" id="IPR001584">
    <property type="entry name" value="Integrase_cat-core"/>
</dbReference>
<dbReference type="Proteomes" id="UP000075714">
    <property type="component" value="Unassembled WGS sequence"/>
</dbReference>
<reference evidence="4" key="1">
    <citation type="journal article" date="2016" name="Nat. Commun.">
        <title>The Gonium pectorale genome demonstrates co-option of cell cycle regulation during the evolution of multicellularity.</title>
        <authorList>
            <person name="Hanschen E.R."/>
            <person name="Marriage T.N."/>
            <person name="Ferris P.J."/>
            <person name="Hamaji T."/>
            <person name="Toyoda A."/>
            <person name="Fujiyama A."/>
            <person name="Neme R."/>
            <person name="Noguchi H."/>
            <person name="Minakuchi Y."/>
            <person name="Suzuki M."/>
            <person name="Kawai-Toyooka H."/>
            <person name="Smith D.R."/>
            <person name="Sparks H."/>
            <person name="Anderson J."/>
            <person name="Bakaric R."/>
            <person name="Luria V."/>
            <person name="Karger A."/>
            <person name="Kirschner M.W."/>
            <person name="Durand P.M."/>
            <person name="Michod R.E."/>
            <person name="Nozaki H."/>
            <person name="Olson B.J."/>
        </authorList>
    </citation>
    <scope>NUCLEOTIDE SEQUENCE [LARGE SCALE GENOMIC DNA]</scope>
    <source>
        <strain evidence="4">NIES-2863</strain>
    </source>
</reference>
<accession>A0A150G4K1</accession>
<proteinExistence type="predicted"/>
<dbReference type="GO" id="GO:0003676">
    <property type="term" value="F:nucleic acid binding"/>
    <property type="evidence" value="ECO:0007669"/>
    <property type="project" value="InterPro"/>
</dbReference>
<evidence type="ECO:0000256" key="1">
    <source>
        <dbReference type="SAM" id="MobiDB-lite"/>
    </source>
</evidence>
<gene>
    <name evidence="3" type="ORF">GPECTOR_63g72</name>
</gene>